<comment type="caution">
    <text evidence="2">The sequence shown here is derived from an EMBL/GenBank/DDBJ whole genome shotgun (WGS) entry which is preliminary data.</text>
</comment>
<feature type="transmembrane region" description="Helical" evidence="1">
    <location>
        <begin position="13"/>
        <end position="35"/>
    </location>
</feature>
<reference evidence="2" key="2">
    <citation type="submission" date="2023-05" db="EMBL/GenBank/DDBJ databases">
        <authorList>
            <consortium name="Lawrence Berkeley National Laboratory"/>
            <person name="Steindorff A."/>
            <person name="Hensen N."/>
            <person name="Bonometti L."/>
            <person name="Westerberg I."/>
            <person name="Brannstrom I.O."/>
            <person name="Guillou S."/>
            <person name="Cros-Aarteil S."/>
            <person name="Calhoun S."/>
            <person name="Haridas S."/>
            <person name="Kuo A."/>
            <person name="Mondo S."/>
            <person name="Pangilinan J."/>
            <person name="Riley R."/>
            <person name="Labutti K."/>
            <person name="Andreopoulos B."/>
            <person name="Lipzen A."/>
            <person name="Chen C."/>
            <person name="Yanf M."/>
            <person name="Daum C."/>
            <person name="Ng V."/>
            <person name="Clum A."/>
            <person name="Ohm R."/>
            <person name="Martin F."/>
            <person name="Silar P."/>
            <person name="Natvig D."/>
            <person name="Lalanne C."/>
            <person name="Gautier V."/>
            <person name="Ament-Velasquez S.L."/>
            <person name="Kruys A."/>
            <person name="Hutchinson M.I."/>
            <person name="Powell A.J."/>
            <person name="Barry K."/>
            <person name="Miller A.N."/>
            <person name="Grigoriev I.V."/>
            <person name="Debuchy R."/>
            <person name="Gladieux P."/>
            <person name="Thoren M.H."/>
            <person name="Johannesson H."/>
        </authorList>
    </citation>
    <scope>NUCLEOTIDE SEQUENCE</scope>
    <source>
        <strain evidence="2">PSN243</strain>
    </source>
</reference>
<protein>
    <recommendedName>
        <fullName evidence="4">Modin</fullName>
    </recommendedName>
</protein>
<dbReference type="AlphaFoldDB" id="A0AAV9GUJ3"/>
<proteinExistence type="predicted"/>
<name>A0AAV9GUJ3_9PEZI</name>
<evidence type="ECO:0000256" key="1">
    <source>
        <dbReference type="SAM" id="Phobius"/>
    </source>
</evidence>
<keyword evidence="3" id="KW-1185">Reference proteome</keyword>
<keyword evidence="1" id="KW-0472">Membrane</keyword>
<keyword evidence="1" id="KW-0812">Transmembrane</keyword>
<keyword evidence="1" id="KW-1133">Transmembrane helix</keyword>
<evidence type="ECO:0008006" key="4">
    <source>
        <dbReference type="Google" id="ProtNLM"/>
    </source>
</evidence>
<accession>A0AAV9GUJ3</accession>
<evidence type="ECO:0000313" key="3">
    <source>
        <dbReference type="Proteomes" id="UP001321760"/>
    </source>
</evidence>
<organism evidence="2 3">
    <name type="scientific">Podospora aff. communis PSN243</name>
    <dbReference type="NCBI Taxonomy" id="3040156"/>
    <lineage>
        <taxon>Eukaryota</taxon>
        <taxon>Fungi</taxon>
        <taxon>Dikarya</taxon>
        <taxon>Ascomycota</taxon>
        <taxon>Pezizomycotina</taxon>
        <taxon>Sordariomycetes</taxon>
        <taxon>Sordariomycetidae</taxon>
        <taxon>Sordariales</taxon>
        <taxon>Podosporaceae</taxon>
        <taxon>Podospora</taxon>
    </lineage>
</organism>
<sequence length="665" mass="73277">MADNNDGGRDTELILALVALVISVFAFVVSILQALQQYYSSARGYSSCGPTVIGKWAAFRHRRFLWSEFRFEVEFLSPVIFVARPSNTRGPMGPTMVSKITILDGSEESYKGACVLTEGEKRKEDNRKMAEPGRVHTADNESATWLDLLMAVEGMEEDSRKWQNRVLRRYEGGEHEDEGNAVQWPPKVAGGHSLSVCIQRKKKSWDTVPENVTKPYATTTIAHMVEVSAMLGIYWIVWNREDDRYLAQGNGFILSGSNVEGLGLTFAIQKKGPAVWAANRVVPHYTVKELCFGFCPTTFRLPEEKPSAEESRGIGSLQFGSMEEIGETLVVLGLNARNVNYFRDTETKARYSHLFPVTFEILGMLSIVFQIKGTVFRTLPNPTVFRWDPKSFDLLALLDEFRKALGRVERASGPGSLDISSHLDAILGAFEEWKAMPQDSISAKPASTPPAAATTGADVEAQNGNVAQRRWPLPKTFSTMTAGTLKTQGTTVTQVGADEKPVPPQATYTPAIFSALHAAIEACDAHLNPQANRDANSLMRVVVRAHIQAVLAMINPTAAGVDATSPVTPATKLVVNGAPTIEDLDAASDKKHELLMSMYFKRVRAEVLSKAHTTTAEGAEAAGGVWDALVFRMLCWLVLHHFHEKDVQIGHKSDVYESRMPVYVT</sequence>
<reference evidence="2" key="1">
    <citation type="journal article" date="2023" name="Mol. Phylogenet. Evol.">
        <title>Genome-scale phylogeny and comparative genomics of the fungal order Sordariales.</title>
        <authorList>
            <person name="Hensen N."/>
            <person name="Bonometti L."/>
            <person name="Westerberg I."/>
            <person name="Brannstrom I.O."/>
            <person name="Guillou S."/>
            <person name="Cros-Aarteil S."/>
            <person name="Calhoun S."/>
            <person name="Haridas S."/>
            <person name="Kuo A."/>
            <person name="Mondo S."/>
            <person name="Pangilinan J."/>
            <person name="Riley R."/>
            <person name="LaButti K."/>
            <person name="Andreopoulos B."/>
            <person name="Lipzen A."/>
            <person name="Chen C."/>
            <person name="Yan M."/>
            <person name="Daum C."/>
            <person name="Ng V."/>
            <person name="Clum A."/>
            <person name="Steindorff A."/>
            <person name="Ohm R.A."/>
            <person name="Martin F."/>
            <person name="Silar P."/>
            <person name="Natvig D.O."/>
            <person name="Lalanne C."/>
            <person name="Gautier V."/>
            <person name="Ament-Velasquez S.L."/>
            <person name="Kruys A."/>
            <person name="Hutchinson M.I."/>
            <person name="Powell A.J."/>
            <person name="Barry K."/>
            <person name="Miller A.N."/>
            <person name="Grigoriev I.V."/>
            <person name="Debuchy R."/>
            <person name="Gladieux P."/>
            <person name="Hiltunen Thoren M."/>
            <person name="Johannesson H."/>
        </authorList>
    </citation>
    <scope>NUCLEOTIDE SEQUENCE</scope>
    <source>
        <strain evidence="2">PSN243</strain>
    </source>
</reference>
<evidence type="ECO:0000313" key="2">
    <source>
        <dbReference type="EMBL" id="KAK4450261.1"/>
    </source>
</evidence>
<gene>
    <name evidence="2" type="ORF">QBC34DRAFT_403164</name>
</gene>
<dbReference type="EMBL" id="MU865933">
    <property type="protein sequence ID" value="KAK4450261.1"/>
    <property type="molecule type" value="Genomic_DNA"/>
</dbReference>
<dbReference type="Proteomes" id="UP001321760">
    <property type="component" value="Unassembled WGS sequence"/>
</dbReference>